<comment type="caution">
    <text evidence="3">The sequence shown here is derived from an EMBL/GenBank/DDBJ whole genome shotgun (WGS) entry which is preliminary data.</text>
</comment>
<dbReference type="Pfam" id="PF00024">
    <property type="entry name" value="PAN_1"/>
    <property type="match status" value="1"/>
</dbReference>
<organism evidence="3 4">
    <name type="scientific">Mytilus galloprovincialis</name>
    <name type="common">Mediterranean mussel</name>
    <dbReference type="NCBI Taxonomy" id="29158"/>
    <lineage>
        <taxon>Eukaryota</taxon>
        <taxon>Metazoa</taxon>
        <taxon>Spiralia</taxon>
        <taxon>Lophotrochozoa</taxon>
        <taxon>Mollusca</taxon>
        <taxon>Bivalvia</taxon>
        <taxon>Autobranchia</taxon>
        <taxon>Pteriomorphia</taxon>
        <taxon>Mytilida</taxon>
        <taxon>Mytiloidea</taxon>
        <taxon>Mytilidae</taxon>
        <taxon>Mytilinae</taxon>
        <taxon>Mytilus</taxon>
    </lineage>
</organism>
<dbReference type="InterPro" id="IPR003609">
    <property type="entry name" value="Pan_app"/>
</dbReference>
<sequence>METKIRMEFLLALLFTKALCETGIVKIHRDKLFSGHVMFVTCTPMWLPCAKLCSRIKACKSINFIAWNKTCQINDDEPGNHTDGLLPAVGTTFVAEPSFREVFEGPCECPVCKLNEICQPKAPMDICVPLFAPYGEFEKRFNGDNTAANYVRFKCRNINSAGSGTTLGTSGLWGDYGAWSEYCAVGSAICGLKVRIQLPQGVIIDDTALNDVQFFCCKN</sequence>
<dbReference type="PANTHER" id="PTHR18841">
    <property type="entry name" value="VITELLINE MEMBRANE OUTER LAYER PROTEIN I-RELATED"/>
    <property type="match status" value="1"/>
</dbReference>
<dbReference type="Proteomes" id="UP000596742">
    <property type="component" value="Unassembled WGS sequence"/>
</dbReference>
<evidence type="ECO:0000256" key="1">
    <source>
        <dbReference type="SAM" id="SignalP"/>
    </source>
</evidence>
<dbReference type="InterPro" id="IPR005515">
    <property type="entry name" value="VOMI"/>
</dbReference>
<protein>
    <recommendedName>
        <fullName evidence="2">Apple domain-containing protein</fullName>
    </recommendedName>
</protein>
<name>A0A8B6EUS9_MYTGA</name>
<feature type="domain" description="Apple" evidence="2">
    <location>
        <begin position="48"/>
        <end position="82"/>
    </location>
</feature>
<feature type="signal peptide" evidence="1">
    <location>
        <begin position="1"/>
        <end position="20"/>
    </location>
</feature>
<evidence type="ECO:0000259" key="2">
    <source>
        <dbReference type="Pfam" id="PF00024"/>
    </source>
</evidence>
<dbReference type="InterPro" id="IPR036706">
    <property type="entry name" value="VOMI_sf"/>
</dbReference>
<dbReference type="AlphaFoldDB" id="A0A8B6EUS9"/>
<dbReference type="PANTHER" id="PTHR18841:SF0">
    <property type="entry name" value="VITELLINE MEMBRANE OUTER LAYER 1 HOMOLOG A-RELATED"/>
    <property type="match status" value="1"/>
</dbReference>
<dbReference type="SUPFAM" id="SSF51092">
    <property type="entry name" value="Vitelline membrane outer protein-I (VMO-I)"/>
    <property type="match status" value="1"/>
</dbReference>
<accession>A0A8B6EUS9</accession>
<dbReference type="OrthoDB" id="6090579at2759"/>
<reference evidence="3" key="1">
    <citation type="submission" date="2018-11" db="EMBL/GenBank/DDBJ databases">
        <authorList>
            <person name="Alioto T."/>
            <person name="Alioto T."/>
        </authorList>
    </citation>
    <scope>NUCLEOTIDE SEQUENCE</scope>
</reference>
<evidence type="ECO:0000313" key="3">
    <source>
        <dbReference type="EMBL" id="VDI40301.1"/>
    </source>
</evidence>
<dbReference type="GO" id="GO:0005615">
    <property type="term" value="C:extracellular space"/>
    <property type="evidence" value="ECO:0007669"/>
    <property type="project" value="TreeGrafter"/>
</dbReference>
<gene>
    <name evidence="3" type="ORF">MGAL_10B069474</name>
</gene>
<dbReference type="EMBL" id="UYJE01005779">
    <property type="protein sequence ID" value="VDI40301.1"/>
    <property type="molecule type" value="Genomic_DNA"/>
</dbReference>
<dbReference type="Gene3D" id="2.100.10.20">
    <property type="entry name" value="Vitelline membrane outer layer protein I (VOMI)"/>
    <property type="match status" value="1"/>
</dbReference>
<keyword evidence="1" id="KW-0732">Signal</keyword>
<dbReference type="Pfam" id="PF03762">
    <property type="entry name" value="VOMI"/>
    <property type="match status" value="1"/>
</dbReference>
<feature type="chain" id="PRO_5032329515" description="Apple domain-containing protein" evidence="1">
    <location>
        <begin position="21"/>
        <end position="219"/>
    </location>
</feature>
<keyword evidence="4" id="KW-1185">Reference proteome</keyword>
<proteinExistence type="predicted"/>
<evidence type="ECO:0000313" key="4">
    <source>
        <dbReference type="Proteomes" id="UP000596742"/>
    </source>
</evidence>